<dbReference type="PROSITE" id="PS50055">
    <property type="entry name" value="TYR_PHOSPHATASE_PTP"/>
    <property type="match status" value="2"/>
</dbReference>
<reference evidence="11" key="1">
    <citation type="submission" date="2025-08" db="UniProtKB">
        <authorList>
            <consortium name="RefSeq"/>
        </authorList>
    </citation>
    <scope>IDENTIFICATION</scope>
</reference>
<dbReference type="Gene3D" id="2.60.120.260">
    <property type="entry name" value="Galactose-binding domain-like"/>
    <property type="match status" value="1"/>
</dbReference>
<dbReference type="InterPro" id="IPR029021">
    <property type="entry name" value="Prot-tyrosine_phosphatase-like"/>
</dbReference>
<feature type="transmembrane region" description="Helical" evidence="6">
    <location>
        <begin position="599"/>
        <end position="621"/>
    </location>
</feature>
<feature type="domain" description="Tyrosine-protein phosphatase" evidence="8">
    <location>
        <begin position="996"/>
        <end position="1269"/>
    </location>
</feature>
<feature type="signal peptide" evidence="7">
    <location>
        <begin position="1"/>
        <end position="25"/>
    </location>
</feature>
<dbReference type="Pfam" id="PF00102">
    <property type="entry name" value="Y_phosphatase"/>
    <property type="match status" value="2"/>
</dbReference>
<evidence type="ECO:0000256" key="2">
    <source>
        <dbReference type="ARBA" id="ARBA00013064"/>
    </source>
</evidence>
<dbReference type="PROSITE" id="PS00383">
    <property type="entry name" value="TYR_PHOSPHATASE_1"/>
    <property type="match status" value="1"/>
</dbReference>
<feature type="compositionally biased region" description="Polar residues" evidence="5">
    <location>
        <begin position="1278"/>
        <end position="1290"/>
    </location>
</feature>
<evidence type="ECO:0000256" key="3">
    <source>
        <dbReference type="ARBA" id="ARBA00022801"/>
    </source>
</evidence>
<dbReference type="InterPro" id="IPR000742">
    <property type="entry name" value="EGF"/>
</dbReference>
<dbReference type="GO" id="GO:0004725">
    <property type="term" value="F:protein tyrosine phosphatase activity"/>
    <property type="evidence" value="ECO:0007669"/>
    <property type="project" value="InterPro"/>
</dbReference>
<feature type="chain" id="PRO_5040988258" description="protein-tyrosine-phosphatase" evidence="7">
    <location>
        <begin position="26"/>
        <end position="1304"/>
    </location>
</feature>
<dbReference type="InterPro" id="IPR016130">
    <property type="entry name" value="Tyr_Pase_AS"/>
</dbReference>
<feature type="transmembrane region" description="Helical" evidence="6">
    <location>
        <begin position="957"/>
        <end position="979"/>
    </location>
</feature>
<dbReference type="InterPro" id="IPR003595">
    <property type="entry name" value="Tyr_Pase_cat"/>
</dbReference>
<gene>
    <name evidence="11" type="primary">LOC106059782</name>
</gene>
<evidence type="ECO:0000259" key="8">
    <source>
        <dbReference type="PROSITE" id="PS50055"/>
    </source>
</evidence>
<organism evidence="10 11">
    <name type="scientific">Biomphalaria glabrata</name>
    <name type="common">Bloodfluke planorb</name>
    <name type="synonym">Freshwater snail</name>
    <dbReference type="NCBI Taxonomy" id="6526"/>
    <lineage>
        <taxon>Eukaryota</taxon>
        <taxon>Metazoa</taxon>
        <taxon>Spiralia</taxon>
        <taxon>Lophotrochozoa</taxon>
        <taxon>Mollusca</taxon>
        <taxon>Gastropoda</taxon>
        <taxon>Heterobranchia</taxon>
        <taxon>Euthyneura</taxon>
        <taxon>Panpulmonata</taxon>
        <taxon>Hygrophila</taxon>
        <taxon>Lymnaeoidea</taxon>
        <taxon>Planorbidae</taxon>
        <taxon>Biomphalaria</taxon>
    </lineage>
</organism>
<keyword evidence="10" id="KW-1185">Reference proteome</keyword>
<dbReference type="InterPro" id="IPR050348">
    <property type="entry name" value="Protein-Tyr_Phosphatase"/>
</dbReference>
<evidence type="ECO:0000256" key="7">
    <source>
        <dbReference type="SAM" id="SignalP"/>
    </source>
</evidence>
<dbReference type="Pfam" id="PF22633">
    <property type="entry name" value="F5_F8_type_C_2"/>
    <property type="match status" value="1"/>
</dbReference>
<dbReference type="FunFam" id="3.90.190.10:FF:000062">
    <property type="entry name" value="Receptor-type tyrosine-protein phosphatase kappa"/>
    <property type="match status" value="1"/>
</dbReference>
<dbReference type="SMART" id="SM00181">
    <property type="entry name" value="EGF"/>
    <property type="match status" value="5"/>
</dbReference>
<dbReference type="EC" id="3.1.3.48" evidence="2"/>
<dbReference type="SMART" id="SM00194">
    <property type="entry name" value="PTPc"/>
    <property type="match status" value="2"/>
</dbReference>
<feature type="domain" description="Tyrosine specific protein phosphatases" evidence="9">
    <location>
        <begin position="887"/>
        <end position="956"/>
    </location>
</feature>
<accession>A0A9W3ACZ9</accession>
<feature type="domain" description="Tyrosine specific protein phosphatases" evidence="9">
    <location>
        <begin position="1187"/>
        <end position="1260"/>
    </location>
</feature>
<dbReference type="OMA" id="INGSCEM"/>
<dbReference type="Proteomes" id="UP001165740">
    <property type="component" value="Chromosome 5"/>
</dbReference>
<evidence type="ECO:0000256" key="6">
    <source>
        <dbReference type="SAM" id="Phobius"/>
    </source>
</evidence>
<evidence type="ECO:0000313" key="10">
    <source>
        <dbReference type="Proteomes" id="UP001165740"/>
    </source>
</evidence>
<evidence type="ECO:0000256" key="1">
    <source>
        <dbReference type="ARBA" id="ARBA00009580"/>
    </source>
</evidence>
<dbReference type="Gene3D" id="2.170.300.10">
    <property type="entry name" value="Tie2 ligand-binding domain superfamily"/>
    <property type="match status" value="1"/>
</dbReference>
<dbReference type="PROSITE" id="PS50056">
    <property type="entry name" value="TYR_PHOSPHATASE_2"/>
    <property type="match status" value="2"/>
</dbReference>
<feature type="region of interest" description="Disordered" evidence="5">
    <location>
        <begin position="1278"/>
        <end position="1297"/>
    </location>
</feature>
<evidence type="ECO:0000313" key="11">
    <source>
        <dbReference type="RefSeq" id="XP_055885019.1"/>
    </source>
</evidence>
<dbReference type="PANTHER" id="PTHR19134:SF562">
    <property type="entry name" value="PROTEIN-TYROSINE-PHOSPHATASE"/>
    <property type="match status" value="1"/>
</dbReference>
<keyword evidence="6" id="KW-0812">Transmembrane</keyword>
<dbReference type="Gene3D" id="3.90.190.10">
    <property type="entry name" value="Protein tyrosine phosphatase superfamily"/>
    <property type="match status" value="2"/>
</dbReference>
<dbReference type="RefSeq" id="XP_055885019.1">
    <property type="nucleotide sequence ID" value="XM_056029044.1"/>
</dbReference>
<protein>
    <recommendedName>
        <fullName evidence="2">protein-tyrosine-phosphatase</fullName>
        <ecNumber evidence="2">3.1.3.48</ecNumber>
    </recommendedName>
</protein>
<sequence>MFWNLFQPRTMFLWILVTCLVGVYCQEFCNVEQYANTCQYACRCSGTCQADGNCNGAACKEGWFGLACQYKDIGIDGFITSSAAFLLSNSRNKYCRSSNGLNYVALTWREDIAFTWLRIKTFNRVTFTNVSLSFAYDTDIYSLCKNTTVFILDETTLDIKCEVQNPIRALKLEGDIVDKMCSIYISGGRNIALYGNTMESSSLGPYKAYFAVDGLVMNSCLYGGCSHTNDDKPFWSVQFDQDYNINKFVIYNRKDGVQNRLKGFNLSVHINNTFVHYYTEKSGTAFKYVYSVLYVIKNYISGAKITQTNIYNSETIPYVSLNEFEAYGECIPGSWGLACKNACPSPCSTSCHVDNGNCSTMCIGYKNPPLCSVECASKTWGVNCLNNCNESCLNSVCDKINGLCLDGCLGYQDFPYCTETCKKTYGVNCSSACPSECEKNTCDSKTGECLNCKPGFKGYYCNETCDDFTFGNKCLERCSSTCTDKKCNSITGTCFSCMDGYIGAFCKQSCGTSLFGQNCQHRCSNLCVDSKCNFTDGACYNCTKGMFGKFCSANCSNHCTNGTCDPRSGKCFACITGYEGDTCDTEVKADTQGANETPLGAIIGPIIGGVALILIIVLAIISIRRRKRHEKPVEQQAQISPGHDVARHSTPLAKGTSFHFVDNNKQNTINKSSPPLPKVAEAYQNLHPKADGNTSIPVDKLYSFMTTVSSDFLISQFKTLPENSNVTTEVGLQAVNKNKNRFKNICPYDHSRVHLKINSENNEQDYINASYIKGFNNDVKFIASQGPSEHTIKDFIRMLWEQNTEKVVMLTNLIEDGKVKCEKYWPDDDTKAYGDIKVKLISTQTYAEYTIRKLELCKKSQTTHQVTQFHFTSWPDKSVPTASWSLVDFEQRVFTVPTSEPVVVHCSAGVGRTGTFIALHNIMQQAEATGKVDFFNTVNNLRKDRMFMVQTAEQYEFLHRAGLAAIVCMGTTVTAAAFMQRLKLLDGKPLSKQTPLNEEFKAICHACEVNQRKFEASEHQDNIYQNQENAIIRSKQRFADITADDVYRPRLTCYSTELSDYINAVILPSFSHKDQQIVSQLPMPTTVLDFWRLVTQYNITLVVAFEVDAMASDKTFEKYLPSKKDEVCVCSPFEIKSLYLQEQQLWQEQKLVVSLDKSRSYPTLKPMDKDSHSLVHMKCKFKDLKSSKLLSFITETRQRTSPNGRILYICRNGATYSGLACVLSLLLDRIDHDACITVPLVVGSIKSVRPEVIPTLEQYKLLHDIIEKYSQISNEYTNLKAKQNPNNGSATKPDEEGNKIYANY</sequence>
<dbReference type="InterPro" id="IPR008979">
    <property type="entry name" value="Galactose-bd-like_sf"/>
</dbReference>
<evidence type="ECO:0000256" key="5">
    <source>
        <dbReference type="SAM" id="MobiDB-lite"/>
    </source>
</evidence>
<proteinExistence type="inferred from homology"/>
<dbReference type="OrthoDB" id="6122735at2759"/>
<keyword evidence="3" id="KW-0378">Hydrolase</keyword>
<evidence type="ECO:0000259" key="9">
    <source>
        <dbReference type="PROSITE" id="PS50056"/>
    </source>
</evidence>
<name>A0A9W3ACZ9_BIOGL</name>
<dbReference type="PRINTS" id="PR00700">
    <property type="entry name" value="PRTYPHPHTASE"/>
</dbReference>
<keyword evidence="4" id="KW-0904">Protein phosphatase</keyword>
<dbReference type="PANTHER" id="PTHR19134">
    <property type="entry name" value="RECEPTOR-TYPE TYROSINE-PROTEIN PHOSPHATASE"/>
    <property type="match status" value="1"/>
</dbReference>
<keyword evidence="6" id="KW-0472">Membrane</keyword>
<keyword evidence="7" id="KW-0732">Signal</keyword>
<dbReference type="SUPFAM" id="SSF49785">
    <property type="entry name" value="Galactose-binding domain-like"/>
    <property type="match status" value="1"/>
</dbReference>
<feature type="domain" description="Tyrosine-protein phosphatase" evidence="8">
    <location>
        <begin position="713"/>
        <end position="965"/>
    </location>
</feature>
<dbReference type="InterPro" id="IPR000387">
    <property type="entry name" value="Tyr_Pase_dom"/>
</dbReference>
<dbReference type="InterPro" id="IPR000242">
    <property type="entry name" value="PTP_cat"/>
</dbReference>
<dbReference type="SMART" id="SM00404">
    <property type="entry name" value="PTPc_motif"/>
    <property type="match status" value="1"/>
</dbReference>
<dbReference type="GeneID" id="106059782"/>
<comment type="similarity">
    <text evidence="1">Belongs to the protein-tyrosine phosphatase family.</text>
</comment>
<dbReference type="SUPFAM" id="SSF52799">
    <property type="entry name" value="(Phosphotyrosine protein) phosphatases II"/>
    <property type="match status" value="2"/>
</dbReference>
<keyword evidence="6" id="KW-1133">Transmembrane helix</keyword>
<evidence type="ECO:0000256" key="4">
    <source>
        <dbReference type="ARBA" id="ARBA00022912"/>
    </source>
</evidence>